<dbReference type="Gene3D" id="2.70.150.10">
    <property type="entry name" value="Calcium-transporting ATPase, cytoplasmic transduction domain A"/>
    <property type="match status" value="1"/>
</dbReference>
<evidence type="ECO:0000256" key="6">
    <source>
        <dbReference type="ARBA" id="ARBA00022723"/>
    </source>
</evidence>
<dbReference type="FunFam" id="3.40.50.1000:FF:000009">
    <property type="entry name" value="Phospholipid-transporting ATPase"/>
    <property type="match status" value="1"/>
</dbReference>
<feature type="transmembrane region" description="Helical" evidence="18">
    <location>
        <begin position="1048"/>
        <end position="1070"/>
    </location>
</feature>
<dbReference type="NCBIfam" id="TIGR01494">
    <property type="entry name" value="ATPase_P-type"/>
    <property type="match status" value="2"/>
</dbReference>
<evidence type="ECO:0000313" key="24">
    <source>
        <dbReference type="EMBL" id="KAF0971994.1"/>
    </source>
</evidence>
<keyword evidence="9 17" id="KW-0460">Magnesium</keyword>
<reference evidence="24 25" key="1">
    <citation type="journal article" date="2019" name="Sci. Rep.">
        <title>Nanopore sequencing improves the draft genome of the human pathogenic amoeba Naegleria fowleri.</title>
        <authorList>
            <person name="Liechti N."/>
            <person name="Schurch N."/>
            <person name="Bruggmann R."/>
            <person name="Wittwer M."/>
        </authorList>
    </citation>
    <scope>NUCLEOTIDE SEQUENCE [LARGE SCALE GENOMIC DNA]</scope>
    <source>
        <strain evidence="24 25">ATCC 30894</strain>
    </source>
</reference>
<evidence type="ECO:0000256" key="10">
    <source>
        <dbReference type="ARBA" id="ARBA00022967"/>
    </source>
</evidence>
<dbReference type="NCBIfam" id="TIGR01652">
    <property type="entry name" value="ATPase-Plipid"/>
    <property type="match status" value="1"/>
</dbReference>
<feature type="binding site" evidence="16">
    <location>
        <position position="801"/>
    </location>
    <ligand>
        <name>ATP</name>
        <dbReference type="ChEBI" id="CHEBI:30616"/>
    </ligand>
</feature>
<keyword evidence="4" id="KW-0813">Transport</keyword>
<evidence type="ECO:0000256" key="14">
    <source>
        <dbReference type="ARBA" id="ARBA00034036"/>
    </source>
</evidence>
<dbReference type="OrthoDB" id="377733at2759"/>
<feature type="binding site" evidence="17">
    <location>
        <position position="913"/>
    </location>
    <ligand>
        <name>Mg(2+)</name>
        <dbReference type="ChEBI" id="CHEBI:18420"/>
    </ligand>
</feature>
<dbReference type="SFLD" id="SFLDG00002">
    <property type="entry name" value="C1.7:_P-type_atpase_like"/>
    <property type="match status" value="1"/>
</dbReference>
<dbReference type="SFLD" id="SFLDF00027">
    <property type="entry name" value="p-type_atpase"/>
    <property type="match status" value="1"/>
</dbReference>
<dbReference type="Gene3D" id="3.40.50.1000">
    <property type="entry name" value="HAD superfamily/HAD-like"/>
    <property type="match status" value="1"/>
</dbReference>
<keyword evidence="19" id="KW-0175">Coiled coil</keyword>
<dbReference type="InterPro" id="IPR023298">
    <property type="entry name" value="ATPase_P-typ_TM_dom_sf"/>
</dbReference>
<dbReference type="VEuPathDB" id="AmoebaDB:NfTy_087400"/>
<evidence type="ECO:0000256" key="19">
    <source>
        <dbReference type="SAM" id="Coils"/>
    </source>
</evidence>
<proteinExistence type="inferred from homology"/>
<dbReference type="Pfam" id="PF00122">
    <property type="entry name" value="E1-E2_ATPase"/>
    <property type="match status" value="1"/>
</dbReference>
<dbReference type="InterPro" id="IPR032630">
    <property type="entry name" value="P_typ_ATPase_c"/>
</dbReference>
<dbReference type="SUPFAM" id="SSF81653">
    <property type="entry name" value="Calcium ATPase, transduction domain A"/>
    <property type="match status" value="1"/>
</dbReference>
<dbReference type="PRINTS" id="PR00119">
    <property type="entry name" value="CATATPASE"/>
</dbReference>
<evidence type="ECO:0000256" key="2">
    <source>
        <dbReference type="ARBA" id="ARBA00004127"/>
    </source>
</evidence>
<feature type="binding site" evidence="16">
    <location>
        <position position="687"/>
    </location>
    <ligand>
        <name>ATP</name>
        <dbReference type="ChEBI" id="CHEBI:30616"/>
    </ligand>
</feature>
<dbReference type="GO" id="GO:0005768">
    <property type="term" value="C:endosome"/>
    <property type="evidence" value="ECO:0007669"/>
    <property type="project" value="TreeGrafter"/>
</dbReference>
<dbReference type="PANTHER" id="PTHR24092:SF5">
    <property type="entry name" value="PHOSPHOLIPID-TRANSPORTING ATPASE"/>
    <property type="match status" value="1"/>
</dbReference>
<dbReference type="InterPro" id="IPR008250">
    <property type="entry name" value="ATPase_P-typ_transduc_dom_A_sf"/>
</dbReference>
<dbReference type="EC" id="7.6.2.1" evidence="18"/>
<feature type="region of interest" description="Disordered" evidence="20">
    <location>
        <begin position="14"/>
        <end position="58"/>
    </location>
</feature>
<keyword evidence="13 18" id="KW-0472">Membrane</keyword>
<feature type="binding site" evidence="16">
    <location>
        <position position="514"/>
    </location>
    <ligand>
        <name>ATP</name>
        <dbReference type="ChEBI" id="CHEBI:30616"/>
    </ligand>
</feature>
<feature type="binding site" evidence="16">
    <location>
        <position position="513"/>
    </location>
    <ligand>
        <name>ATP</name>
        <dbReference type="ChEBI" id="CHEBI:30616"/>
    </ligand>
</feature>
<dbReference type="InterPro" id="IPR006539">
    <property type="entry name" value="P-type_ATPase_IV"/>
</dbReference>
<dbReference type="GO" id="GO:0006890">
    <property type="term" value="P:retrograde vesicle-mediated transport, Golgi to endoplasmic reticulum"/>
    <property type="evidence" value="ECO:0007669"/>
    <property type="project" value="TreeGrafter"/>
</dbReference>
<dbReference type="SUPFAM" id="SSF81660">
    <property type="entry name" value="Metal cation-transporting ATPase, ATP-binding domain N"/>
    <property type="match status" value="1"/>
</dbReference>
<dbReference type="OMA" id="IAITTWH"/>
<evidence type="ECO:0000259" key="21">
    <source>
        <dbReference type="Pfam" id="PF00122"/>
    </source>
</evidence>
<comment type="subcellular location">
    <subcellularLocation>
        <location evidence="2">Endomembrane system</location>
        <topology evidence="2">Multi-pass membrane protein</topology>
    </subcellularLocation>
    <subcellularLocation>
        <location evidence="18">Membrane</location>
        <topology evidence="18">Multi-pass membrane protein</topology>
    </subcellularLocation>
</comment>
<evidence type="ECO:0000313" key="25">
    <source>
        <dbReference type="Proteomes" id="UP000444721"/>
    </source>
</evidence>
<feature type="binding site" evidence="16">
    <location>
        <position position="663"/>
    </location>
    <ligand>
        <name>ATP</name>
        <dbReference type="ChEBI" id="CHEBI:30616"/>
    </ligand>
</feature>
<comment type="similarity">
    <text evidence="3 18">Belongs to the cation transport ATPase (P-type) (TC 3.A.3) family. Type IV subfamily.</text>
</comment>
<dbReference type="InterPro" id="IPR036412">
    <property type="entry name" value="HAD-like_sf"/>
</dbReference>
<dbReference type="InterPro" id="IPR001757">
    <property type="entry name" value="P_typ_ATPase"/>
</dbReference>
<dbReference type="GO" id="GO:0045332">
    <property type="term" value="P:phospholipid translocation"/>
    <property type="evidence" value="ECO:0007669"/>
    <property type="project" value="TreeGrafter"/>
</dbReference>
<evidence type="ECO:0000256" key="17">
    <source>
        <dbReference type="PIRSR" id="PIRSR606539-3"/>
    </source>
</evidence>
<dbReference type="InterPro" id="IPR059000">
    <property type="entry name" value="ATPase_P-type_domA"/>
</dbReference>
<dbReference type="GO" id="GO:0140326">
    <property type="term" value="F:ATPase-coupled intramembrane lipid transporter activity"/>
    <property type="evidence" value="ECO:0007669"/>
    <property type="project" value="UniProtKB-EC"/>
</dbReference>
<organism evidence="24 25">
    <name type="scientific">Naegleria fowleri</name>
    <name type="common">Brain eating amoeba</name>
    <dbReference type="NCBI Taxonomy" id="5763"/>
    <lineage>
        <taxon>Eukaryota</taxon>
        <taxon>Discoba</taxon>
        <taxon>Heterolobosea</taxon>
        <taxon>Tetramitia</taxon>
        <taxon>Eutetramitia</taxon>
        <taxon>Vahlkampfiidae</taxon>
        <taxon>Naegleria</taxon>
    </lineage>
</organism>
<dbReference type="Gene3D" id="3.40.1110.10">
    <property type="entry name" value="Calcium-transporting ATPase, cytoplasmic domain N"/>
    <property type="match status" value="1"/>
</dbReference>
<feature type="active site" description="4-aspartylphosphate intermediate" evidence="15">
    <location>
        <position position="513"/>
    </location>
</feature>
<feature type="transmembrane region" description="Helical" evidence="18">
    <location>
        <begin position="1137"/>
        <end position="1158"/>
    </location>
</feature>
<feature type="binding site" evidence="17">
    <location>
        <position position="909"/>
    </location>
    <ligand>
        <name>Mg(2+)</name>
        <dbReference type="ChEBI" id="CHEBI:18420"/>
    </ligand>
</feature>
<feature type="domain" description="P-type ATPase A" evidence="21">
    <location>
        <begin position="258"/>
        <end position="403"/>
    </location>
</feature>
<dbReference type="InterPro" id="IPR044492">
    <property type="entry name" value="P_typ_ATPase_HD_dom"/>
</dbReference>
<evidence type="ECO:0000256" key="13">
    <source>
        <dbReference type="ARBA" id="ARBA00023136"/>
    </source>
</evidence>
<dbReference type="GO" id="GO:0000287">
    <property type="term" value="F:magnesium ion binding"/>
    <property type="evidence" value="ECO:0007669"/>
    <property type="project" value="UniProtKB-UniRule"/>
</dbReference>
<dbReference type="GO" id="GO:0006897">
    <property type="term" value="P:endocytosis"/>
    <property type="evidence" value="ECO:0007669"/>
    <property type="project" value="TreeGrafter"/>
</dbReference>
<dbReference type="AlphaFoldDB" id="A0A6A5BD40"/>
<feature type="domain" description="P-type ATPase N-terminal" evidence="22">
    <location>
        <begin position="161"/>
        <end position="224"/>
    </location>
</feature>
<dbReference type="VEuPathDB" id="AmoebaDB:NF0099560"/>
<dbReference type="GeneID" id="68116905"/>
<evidence type="ECO:0000256" key="9">
    <source>
        <dbReference type="ARBA" id="ARBA00022842"/>
    </source>
</evidence>
<feature type="binding site" evidence="16">
    <location>
        <position position="621"/>
    </location>
    <ligand>
        <name>ATP</name>
        <dbReference type="ChEBI" id="CHEBI:30616"/>
    </ligand>
</feature>
<feature type="binding site" evidence="17">
    <location>
        <position position="513"/>
    </location>
    <ligand>
        <name>Mg(2+)</name>
        <dbReference type="ChEBI" id="CHEBI:18420"/>
    </ligand>
</feature>
<feature type="binding site" evidence="16">
    <location>
        <position position="912"/>
    </location>
    <ligand>
        <name>ATP</name>
        <dbReference type="ChEBI" id="CHEBI:30616"/>
    </ligand>
</feature>
<dbReference type="SFLD" id="SFLDS00003">
    <property type="entry name" value="Haloacid_Dehalogenase"/>
    <property type="match status" value="1"/>
</dbReference>
<feature type="binding site" evidence="16">
    <location>
        <position position="718"/>
    </location>
    <ligand>
        <name>ATP</name>
        <dbReference type="ChEBI" id="CHEBI:30616"/>
    </ligand>
</feature>
<evidence type="ECO:0000256" key="16">
    <source>
        <dbReference type="PIRSR" id="PIRSR606539-2"/>
    </source>
</evidence>
<feature type="compositionally biased region" description="Low complexity" evidence="20">
    <location>
        <begin position="24"/>
        <end position="54"/>
    </location>
</feature>
<evidence type="ECO:0000256" key="7">
    <source>
        <dbReference type="ARBA" id="ARBA00022741"/>
    </source>
</evidence>
<feature type="binding site" evidence="17">
    <location>
        <position position="515"/>
    </location>
    <ligand>
        <name>Mg(2+)</name>
        <dbReference type="ChEBI" id="CHEBI:18420"/>
    </ligand>
</feature>
<evidence type="ECO:0000256" key="18">
    <source>
        <dbReference type="RuleBase" id="RU362033"/>
    </source>
</evidence>
<dbReference type="GO" id="GO:0005524">
    <property type="term" value="F:ATP binding"/>
    <property type="evidence" value="ECO:0007669"/>
    <property type="project" value="UniProtKB-UniRule"/>
</dbReference>
<dbReference type="Pfam" id="PF16209">
    <property type="entry name" value="PhoLip_ATPase_N"/>
    <property type="match status" value="1"/>
</dbReference>
<feature type="binding site" evidence="16">
    <location>
        <position position="800"/>
    </location>
    <ligand>
        <name>ATP</name>
        <dbReference type="ChEBI" id="CHEBI:30616"/>
    </ligand>
</feature>
<dbReference type="EMBL" id="VFQX01000072">
    <property type="protein sequence ID" value="KAF0971994.1"/>
    <property type="molecule type" value="Genomic_DNA"/>
</dbReference>
<feature type="transmembrane region" description="Helical" evidence="18">
    <location>
        <begin position="219"/>
        <end position="237"/>
    </location>
</feature>
<evidence type="ECO:0000256" key="8">
    <source>
        <dbReference type="ARBA" id="ARBA00022840"/>
    </source>
</evidence>
<feature type="binding site" evidence="16">
    <location>
        <position position="515"/>
    </location>
    <ligand>
        <name>ATP</name>
        <dbReference type="ChEBI" id="CHEBI:30616"/>
    </ligand>
</feature>
<dbReference type="PROSITE" id="PS00154">
    <property type="entry name" value="ATPASE_E1_E2"/>
    <property type="match status" value="1"/>
</dbReference>
<dbReference type="RefSeq" id="XP_044556709.1">
    <property type="nucleotide sequence ID" value="XM_044713675.1"/>
</dbReference>
<feature type="domain" description="P-type ATPase C-terminal" evidence="23">
    <location>
        <begin position="936"/>
        <end position="1164"/>
    </location>
</feature>
<sequence length="1175" mass="132625">MNKANSTTTRCLSVLVGGGGEGSTTGNLNNTSGSSSSIIIGGSSSSSSNRETISPPTIRKVNTASIHTNTNTSPFQSEVVDYISHSDEEASHEEEITKPLFKDCTMFSETSHIMGSPCLDVDQFLDPETEKLKSYDRRNIFEKLFDFTLRRKKYFGRTIFLNGQTVPKGKKYPANVVRNRRYNFITFLPLVLFEQFKFFFNLYFLVVALSQIIPQLQVGFLFTYVAPLAFVLCVTLLKEAYDDIKRWRRDIESNSQKFKRLSKNSTFETVPSSKIKVGDIIQIETDQRIPADCILLRTTEKSGASFIRTDQLDGETDQKLRHAIPTTQKLSSDFDLRRITACVFAEKPKKEIYDFIGNFTLYSTDGRVEVVEPLSLENTLWANTVVATGTVIALVIYTGAETRSALNASEPRSKVGKLDRELNTLSKFLFCLMVVVSVLMVALKQFQGLWYITIFRFVLLFSSIIPISLRVNLDMGKTVYSFFIMKDKKIPGTIVRNSSIPEELGRINYLFTDKTGTLTQNVMIFKKLHLGNISFDEEALTDILEHVEKTYKGQNVTNNDLQVKEFIEALALCHNVTPIDPTSTHHHREESMYQDEDGAAVQTDIQLNNSEREYQGSSPDEIALVKFAEKSGLILESRTLNSMTLKNPLGEFEEYEVLNIFPFTSASKRMGIIVKFLSSGKIVFYCKGADSVMKQLVKASQSEWLDEEADNMAREGLRTLVFGSKVLTEDQYIQFHNEYKKASALINDRASEMERVRQKYLECEMNLLGVTGVEDKLQENVQRSLEQLRHAGVKVWMLTGDKVETAICISRSTKLVARGQFIFEVISNDEKRIEELLEEYETEYASSGAGFLIDGTTLHIALEKLPNKFVSAACKATSVVCCRCSPTQKAEVVSLVKKKTKNQTAAIGDGGNDVSMILCADVGIGIEGKEGKHASLAADFSIKQFSYCTDLILWHGRNSYKRSAALGQFIIHRGLIISVIQAIFSAMFYFSTIPIFTGWLLVGYSTYYTNFPVFSLVLDEDVKRETVYLFPELYKELQKGRVLSFKTFLIWTLKAVYQGGIIMILAIFLFENNFLRIQSISFTALILTEIVMVSIEVHRKLNPLIILSEILSIAIYFASIFLLPTYFDTAFIMTFDFWWKSVVITVAATVVIVVAKLVHSKINPPVWSKLNESFL</sequence>
<dbReference type="InterPro" id="IPR032631">
    <property type="entry name" value="P-type_ATPase_N"/>
</dbReference>
<feature type="transmembrane region" description="Helical" evidence="18">
    <location>
        <begin position="422"/>
        <end position="443"/>
    </location>
</feature>
<dbReference type="InterPro" id="IPR018303">
    <property type="entry name" value="ATPase_P-typ_P_site"/>
</dbReference>
<evidence type="ECO:0000256" key="15">
    <source>
        <dbReference type="PIRSR" id="PIRSR606539-1"/>
    </source>
</evidence>
<dbReference type="PANTHER" id="PTHR24092">
    <property type="entry name" value="PROBABLE PHOSPHOLIPID-TRANSPORTING ATPASE"/>
    <property type="match status" value="1"/>
</dbReference>
<feature type="transmembrane region" description="Helical" evidence="18">
    <location>
        <begin position="1104"/>
        <end position="1125"/>
    </location>
</feature>
<comment type="cofactor">
    <cofactor evidence="1 17">
        <name>Mg(2+)</name>
        <dbReference type="ChEBI" id="CHEBI:18420"/>
    </cofactor>
</comment>
<keyword evidence="12" id="KW-0445">Lipid transport</keyword>
<feature type="transmembrane region" description="Helical" evidence="18">
    <location>
        <begin position="187"/>
        <end position="213"/>
    </location>
</feature>
<keyword evidence="5 18" id="KW-0812">Transmembrane</keyword>
<dbReference type="Pfam" id="PF13246">
    <property type="entry name" value="Cation_ATPase"/>
    <property type="match status" value="1"/>
</dbReference>
<evidence type="ECO:0000256" key="1">
    <source>
        <dbReference type="ARBA" id="ARBA00001946"/>
    </source>
</evidence>
<evidence type="ECO:0000256" key="4">
    <source>
        <dbReference type="ARBA" id="ARBA00022448"/>
    </source>
</evidence>
<evidence type="ECO:0000256" key="20">
    <source>
        <dbReference type="SAM" id="MobiDB-lite"/>
    </source>
</evidence>
<feature type="binding site" evidence="16">
    <location>
        <position position="799"/>
    </location>
    <ligand>
        <name>ATP</name>
        <dbReference type="ChEBI" id="CHEBI:30616"/>
    </ligand>
</feature>
<dbReference type="GO" id="GO:0005802">
    <property type="term" value="C:trans-Golgi network"/>
    <property type="evidence" value="ECO:0007669"/>
    <property type="project" value="TreeGrafter"/>
</dbReference>
<dbReference type="InterPro" id="IPR023299">
    <property type="entry name" value="ATPase_P-typ_cyto_dom_N"/>
</dbReference>
<evidence type="ECO:0000259" key="22">
    <source>
        <dbReference type="Pfam" id="PF16209"/>
    </source>
</evidence>
<evidence type="ECO:0000256" key="5">
    <source>
        <dbReference type="ARBA" id="ARBA00022692"/>
    </source>
</evidence>
<dbReference type="VEuPathDB" id="AmoebaDB:FDP41_009690"/>
<feature type="transmembrane region" description="Helical" evidence="18">
    <location>
        <begin position="996"/>
        <end position="1018"/>
    </location>
</feature>
<dbReference type="SUPFAM" id="SSF81665">
    <property type="entry name" value="Calcium ATPase, transmembrane domain M"/>
    <property type="match status" value="1"/>
</dbReference>
<feature type="binding site" evidence="16">
    <location>
        <position position="883"/>
    </location>
    <ligand>
        <name>ATP</name>
        <dbReference type="ChEBI" id="CHEBI:30616"/>
    </ligand>
</feature>
<feature type="binding site" evidence="16">
    <location>
        <position position="913"/>
    </location>
    <ligand>
        <name>ATP</name>
        <dbReference type="ChEBI" id="CHEBI:30616"/>
    </ligand>
</feature>
<protein>
    <recommendedName>
        <fullName evidence="18">Phospholipid-transporting ATPase</fullName>
        <ecNumber evidence="18">7.6.2.1</ecNumber>
    </recommendedName>
</protein>
<dbReference type="GO" id="GO:0016887">
    <property type="term" value="F:ATP hydrolysis activity"/>
    <property type="evidence" value="ECO:0007669"/>
    <property type="project" value="InterPro"/>
</dbReference>
<keyword evidence="25" id="KW-1185">Reference proteome</keyword>
<keyword evidence="11 18" id="KW-1133">Transmembrane helix</keyword>
<accession>A0A6A5BD40</accession>
<comment type="catalytic activity">
    <reaction evidence="14 18">
        <text>ATP + H2O + phospholipidSide 1 = ADP + phosphate + phospholipidSide 2.</text>
        <dbReference type="EC" id="7.6.2.1"/>
    </reaction>
</comment>
<evidence type="ECO:0000256" key="12">
    <source>
        <dbReference type="ARBA" id="ARBA00023055"/>
    </source>
</evidence>
<feature type="transmembrane region" description="Helical" evidence="18">
    <location>
        <begin position="1076"/>
        <end position="1097"/>
    </location>
</feature>
<dbReference type="GO" id="GO:0005886">
    <property type="term" value="C:plasma membrane"/>
    <property type="evidence" value="ECO:0007669"/>
    <property type="project" value="TreeGrafter"/>
</dbReference>
<dbReference type="InterPro" id="IPR023214">
    <property type="entry name" value="HAD_sf"/>
</dbReference>
<feature type="transmembrane region" description="Helical" evidence="18">
    <location>
        <begin position="970"/>
        <end position="990"/>
    </location>
</feature>
<keyword evidence="10 18" id="KW-1278">Translocase</keyword>
<evidence type="ECO:0000256" key="11">
    <source>
        <dbReference type="ARBA" id="ARBA00022989"/>
    </source>
</evidence>
<dbReference type="Pfam" id="PF16212">
    <property type="entry name" value="PhoLip_ATPase_C"/>
    <property type="match status" value="1"/>
</dbReference>
<comment type="caution">
    <text evidence="24">The sequence shown here is derived from an EMBL/GenBank/DDBJ whole genome shotgun (WGS) entry which is preliminary data.</text>
</comment>
<name>A0A6A5BD40_NAEFO</name>
<feature type="coiled-coil region" evidence="19">
    <location>
        <begin position="237"/>
        <end position="264"/>
    </location>
</feature>
<feature type="binding site" evidence="16">
    <location>
        <position position="889"/>
    </location>
    <ligand>
        <name>ATP</name>
        <dbReference type="ChEBI" id="CHEBI:30616"/>
    </ligand>
</feature>
<gene>
    <name evidence="24" type="ORF">FDP41_009690</name>
</gene>
<evidence type="ECO:0000256" key="3">
    <source>
        <dbReference type="ARBA" id="ARBA00008109"/>
    </source>
</evidence>
<dbReference type="Proteomes" id="UP000444721">
    <property type="component" value="Unassembled WGS sequence"/>
</dbReference>
<keyword evidence="7 16" id="KW-0547">Nucleotide-binding</keyword>
<keyword evidence="6 17" id="KW-0479">Metal-binding</keyword>
<feature type="transmembrane region" description="Helical" evidence="18">
    <location>
        <begin position="449"/>
        <end position="469"/>
    </location>
</feature>
<keyword evidence="8 16" id="KW-0067">ATP-binding</keyword>
<evidence type="ECO:0000259" key="23">
    <source>
        <dbReference type="Pfam" id="PF16212"/>
    </source>
</evidence>
<dbReference type="SUPFAM" id="SSF56784">
    <property type="entry name" value="HAD-like"/>
    <property type="match status" value="1"/>
</dbReference>